<name>A0A8I0MZ27_9GAMM</name>
<accession>A0A8I0MZ27</accession>
<dbReference type="AlphaFoldDB" id="A0A8I0MZ27"/>
<sequence>MITAYANVEPNKRPAYVRLHGPKQTHIARNQETWFSFFDHTKDPRFTSSDVLHRTIDYWSYDYQREYYDLHFIDQKELEKDFSQRYRCSFEILRFPEFGVLEVAPWFPMYDKLVYRPGRGYEGKDSFSVRPIVPNRGYTGHGYTFHLYVGNPFT</sequence>
<keyword evidence="2" id="KW-1185">Reference proteome</keyword>
<reference evidence="1 2" key="1">
    <citation type="submission" date="2015-06" db="EMBL/GenBank/DDBJ databases">
        <title>Genome sequence of Pseudoalteromonas peptidolytica.</title>
        <authorList>
            <person name="Xie B.-B."/>
            <person name="Rong J.-C."/>
            <person name="Qin Q.-L."/>
            <person name="Zhang Y.-Z."/>
        </authorList>
    </citation>
    <scope>NUCLEOTIDE SEQUENCE [LARGE SCALE GENOMIC DNA]</scope>
    <source>
        <strain evidence="1 2">F12-50-A1</strain>
    </source>
</reference>
<proteinExistence type="predicted"/>
<evidence type="ECO:0000313" key="1">
    <source>
        <dbReference type="EMBL" id="MBE0347861.1"/>
    </source>
</evidence>
<dbReference type="EMBL" id="AQHF01000028">
    <property type="protein sequence ID" value="MBE0347861.1"/>
    <property type="molecule type" value="Genomic_DNA"/>
</dbReference>
<evidence type="ECO:0000313" key="2">
    <source>
        <dbReference type="Proteomes" id="UP000660708"/>
    </source>
</evidence>
<gene>
    <name evidence="1" type="ORF">PPEP_a4226</name>
</gene>
<protein>
    <submittedName>
        <fullName evidence="1">Uncharacterized protein</fullName>
    </submittedName>
</protein>
<comment type="caution">
    <text evidence="1">The sequence shown here is derived from an EMBL/GenBank/DDBJ whole genome shotgun (WGS) entry which is preliminary data.</text>
</comment>
<dbReference type="Proteomes" id="UP000660708">
    <property type="component" value="Unassembled WGS sequence"/>
</dbReference>
<dbReference type="RefSeq" id="WP_147388872.1">
    <property type="nucleotide sequence ID" value="NZ_AQHF01000028.1"/>
</dbReference>
<organism evidence="1 2">
    <name type="scientific">Pseudoalteromonas peptidolytica F12-50-A1</name>
    <dbReference type="NCBI Taxonomy" id="1315280"/>
    <lineage>
        <taxon>Bacteria</taxon>
        <taxon>Pseudomonadati</taxon>
        <taxon>Pseudomonadota</taxon>
        <taxon>Gammaproteobacteria</taxon>
        <taxon>Alteromonadales</taxon>
        <taxon>Pseudoalteromonadaceae</taxon>
        <taxon>Pseudoalteromonas</taxon>
    </lineage>
</organism>